<name>A0ABS5S7T4_9FLAO</name>
<dbReference type="PANTHER" id="PTHR22916">
    <property type="entry name" value="GLYCOSYLTRANSFERASE"/>
    <property type="match status" value="1"/>
</dbReference>
<dbReference type="SUPFAM" id="SSF53448">
    <property type="entry name" value="Nucleotide-diphospho-sugar transferases"/>
    <property type="match status" value="1"/>
</dbReference>
<dbReference type="InterPro" id="IPR029044">
    <property type="entry name" value="Nucleotide-diphossugar_trans"/>
</dbReference>
<evidence type="ECO:0000313" key="3">
    <source>
        <dbReference type="EMBL" id="MBT0607930.1"/>
    </source>
</evidence>
<dbReference type="EMBL" id="JAHCTB010000003">
    <property type="protein sequence ID" value="MBT0607930.1"/>
    <property type="molecule type" value="Genomic_DNA"/>
</dbReference>
<keyword evidence="1" id="KW-1133">Transmembrane helix</keyword>
<dbReference type="Gene3D" id="3.90.550.10">
    <property type="entry name" value="Spore Coat Polysaccharide Biosynthesis Protein SpsA, Chain A"/>
    <property type="match status" value="1"/>
</dbReference>
<keyword evidence="1" id="KW-0472">Membrane</keyword>
<feature type="domain" description="Glycosyltransferase 2-like" evidence="2">
    <location>
        <begin position="10"/>
        <end position="114"/>
    </location>
</feature>
<gene>
    <name evidence="3" type="ORF">KIV10_07030</name>
</gene>
<keyword evidence="1" id="KW-0812">Transmembrane</keyword>
<accession>A0ABS5S7T4</accession>
<reference evidence="3 4" key="1">
    <citation type="submission" date="2021-05" db="EMBL/GenBank/DDBJ databases">
        <title>Aequorivita echinoideorum JCM 30378 genome.</title>
        <authorList>
            <person name="Zhang H."/>
            <person name="Li C."/>
        </authorList>
    </citation>
    <scope>NUCLEOTIDE SEQUENCE [LARGE SCALE GENOMIC DNA]</scope>
    <source>
        <strain evidence="3 4">JCM30378</strain>
    </source>
</reference>
<evidence type="ECO:0000256" key="1">
    <source>
        <dbReference type="SAM" id="Phobius"/>
    </source>
</evidence>
<dbReference type="InterPro" id="IPR001173">
    <property type="entry name" value="Glyco_trans_2-like"/>
</dbReference>
<sequence length="300" mass="34002">MNNLKHNKLTVFTPTFNRAHLLPRLYESLCMQTNKNFIWLIIDDGSRDNTEYLVKGWISKNLVDIQYHYKTNGGMHTAHNLAYSLIETELNTCIDSDDYLPVNAVELIIENWNNIIDKTNIAGIIGLDADQQGSIIGSKIPNNLSRGTLSDLYLKHGVTGDKKIVIRTEIIKEFPKYPEYTGEKLVPLGALYILIGKKFDFLYSNDILCIVEYQNEGSSKTIFRQYAQSPKGFAYARKISINNEAGLINKFKNYTHLISSSLFAKDISVAFIGVNFFGSLIALPSGLLLYVYIVYKNKFS</sequence>
<dbReference type="Proteomes" id="UP001297092">
    <property type="component" value="Unassembled WGS sequence"/>
</dbReference>
<keyword evidence="4" id="KW-1185">Reference proteome</keyword>
<evidence type="ECO:0000259" key="2">
    <source>
        <dbReference type="Pfam" id="PF00535"/>
    </source>
</evidence>
<organism evidence="3 4">
    <name type="scientific">Aequorivita echinoideorum</name>
    <dbReference type="NCBI Taxonomy" id="1549647"/>
    <lineage>
        <taxon>Bacteria</taxon>
        <taxon>Pseudomonadati</taxon>
        <taxon>Bacteroidota</taxon>
        <taxon>Flavobacteriia</taxon>
        <taxon>Flavobacteriales</taxon>
        <taxon>Flavobacteriaceae</taxon>
        <taxon>Aequorivita</taxon>
    </lineage>
</organism>
<protein>
    <submittedName>
        <fullName evidence="3">Glycosyltransferase family 2 protein</fullName>
    </submittedName>
</protein>
<dbReference type="PANTHER" id="PTHR22916:SF3">
    <property type="entry name" value="UDP-GLCNAC:BETAGAL BETA-1,3-N-ACETYLGLUCOSAMINYLTRANSFERASE-LIKE PROTEIN 1"/>
    <property type="match status" value="1"/>
</dbReference>
<dbReference type="Pfam" id="PF00535">
    <property type="entry name" value="Glycos_transf_2"/>
    <property type="match status" value="1"/>
</dbReference>
<evidence type="ECO:0000313" key="4">
    <source>
        <dbReference type="Proteomes" id="UP001297092"/>
    </source>
</evidence>
<proteinExistence type="predicted"/>
<dbReference type="CDD" id="cd00761">
    <property type="entry name" value="Glyco_tranf_GTA_type"/>
    <property type="match status" value="1"/>
</dbReference>
<feature type="transmembrane region" description="Helical" evidence="1">
    <location>
        <begin position="269"/>
        <end position="295"/>
    </location>
</feature>
<dbReference type="RefSeq" id="WP_214112815.1">
    <property type="nucleotide sequence ID" value="NZ_JAHCTB010000003.1"/>
</dbReference>
<comment type="caution">
    <text evidence="3">The sequence shown here is derived from an EMBL/GenBank/DDBJ whole genome shotgun (WGS) entry which is preliminary data.</text>
</comment>